<dbReference type="Pfam" id="PF00593">
    <property type="entry name" value="TonB_dep_Rec_b-barrel"/>
    <property type="match status" value="1"/>
</dbReference>
<feature type="domain" description="TonB-dependent receptor plug" evidence="13">
    <location>
        <begin position="127"/>
        <end position="231"/>
    </location>
</feature>
<evidence type="ECO:0000313" key="14">
    <source>
        <dbReference type="EMBL" id="MFC4261779.1"/>
    </source>
</evidence>
<evidence type="ECO:0000256" key="3">
    <source>
        <dbReference type="ARBA" id="ARBA00022452"/>
    </source>
</evidence>
<keyword evidence="6 11" id="KW-0798">TonB box</keyword>
<keyword evidence="3 10" id="KW-1134">Transmembrane beta strand</keyword>
<dbReference type="SUPFAM" id="SSF56935">
    <property type="entry name" value="Porins"/>
    <property type="match status" value="1"/>
</dbReference>
<evidence type="ECO:0000256" key="9">
    <source>
        <dbReference type="ARBA" id="ARBA00023237"/>
    </source>
</evidence>
<evidence type="ECO:0000313" key="15">
    <source>
        <dbReference type="Proteomes" id="UP001595907"/>
    </source>
</evidence>
<evidence type="ECO:0000256" key="1">
    <source>
        <dbReference type="ARBA" id="ARBA00004571"/>
    </source>
</evidence>
<evidence type="ECO:0000256" key="4">
    <source>
        <dbReference type="ARBA" id="ARBA00022692"/>
    </source>
</evidence>
<dbReference type="Pfam" id="PF07715">
    <property type="entry name" value="Plug"/>
    <property type="match status" value="1"/>
</dbReference>
<dbReference type="EMBL" id="JBHSCZ010000001">
    <property type="protein sequence ID" value="MFC4261779.1"/>
    <property type="molecule type" value="Genomic_DNA"/>
</dbReference>
<sequence length="826" mass="92449">MSQFVQRFFAVVFLVIVNNLFQLGAVQAQVTTLLLNDAVTGATINAATVTVYQQNTSAIVTTNNNGVVRLTNVHNDSSLHFTIKAVGYSIIDTILFANKQHQLLLTPQNVTLQQIVITGVSKSVAIKQHPIAIVSVQVKTLAATIEPNIIDALVKNVPGLQSVKTGPNISKPFIRGLGYNRVLTMYDGVRQEGQQWGDEHGIEIDEYSIEKAEVIKGPASIMYGSDALAGVINLIPTKVLQQDGRLHIKATNTFQTNNGQIGTAVTLSSAKKNISFIMNSAFTLAKNYQNKIDGRVYNTGFKTFNVSGGVQLQQPASTWRLHATLYDNLQGIPDGSRDSLTRKFSYQVYEAANDDIKNRPIVQPQQLNSYTTPTIHQRIQHYRIYSNNQFTLGKHAFQLNIAAQQNIRTEFTHPTVPQQPGLSVQLNTLNYALQYNIPTLKFTHIAFGINGMAQKNTNKNATDFPIPNYWLFDVGSYFTAHYIKNKFTSNVGIRYDKRLVKAADFYVRNNIATGFDAQVQLPDTAGATLQFPYFNKSFDGVAFSIGCTYQFNEHWNIKVNAAKGYRAPNITELASNGLDPGARIVYLGNLNFKPEFSFQQDVGVDYTSKNLKGSLSLFNNVIQHFSYLKQKIDQLGSAIVDAQGNRTFQYEQAKAQLFGGEAAFNWAPTKKKDVVIEATIATVYGYNKDAQFKNKKLDGAYLPLIHPTKITHDISKIIPFKKKYVEQFKISVGIDYTAKQRRYLQLNNTETATNDYTLFNAAASTIFKWKSHTLQCQLQINNLFNKAYQSHLSRLKYLEYYQVSPNNTQGIFDMGTNISCKFILLL</sequence>
<evidence type="ECO:0000256" key="2">
    <source>
        <dbReference type="ARBA" id="ARBA00022448"/>
    </source>
</evidence>
<keyword evidence="5" id="KW-0732">Signal</keyword>
<evidence type="ECO:0000256" key="10">
    <source>
        <dbReference type="PROSITE-ProRule" id="PRU01360"/>
    </source>
</evidence>
<keyword evidence="9 10" id="KW-0998">Cell outer membrane</keyword>
<organism evidence="14 15">
    <name type="scientific">Ferruginibacter yonginensis</name>
    <dbReference type="NCBI Taxonomy" id="1310416"/>
    <lineage>
        <taxon>Bacteria</taxon>
        <taxon>Pseudomonadati</taxon>
        <taxon>Bacteroidota</taxon>
        <taxon>Chitinophagia</taxon>
        <taxon>Chitinophagales</taxon>
        <taxon>Chitinophagaceae</taxon>
        <taxon>Ferruginibacter</taxon>
    </lineage>
</organism>
<keyword evidence="15" id="KW-1185">Reference proteome</keyword>
<reference evidence="15" key="1">
    <citation type="journal article" date="2019" name="Int. J. Syst. Evol. Microbiol.">
        <title>The Global Catalogue of Microorganisms (GCM) 10K type strain sequencing project: providing services to taxonomists for standard genome sequencing and annotation.</title>
        <authorList>
            <consortium name="The Broad Institute Genomics Platform"/>
            <consortium name="The Broad Institute Genome Sequencing Center for Infectious Disease"/>
            <person name="Wu L."/>
            <person name="Ma J."/>
        </authorList>
    </citation>
    <scope>NUCLEOTIDE SEQUENCE [LARGE SCALE GENOMIC DNA]</scope>
    <source>
        <strain evidence="15">CECT 8289</strain>
    </source>
</reference>
<comment type="subcellular location">
    <subcellularLocation>
        <location evidence="1 10">Cell outer membrane</location>
        <topology evidence="1 10">Multi-pass membrane protein</topology>
    </subcellularLocation>
</comment>
<keyword evidence="2 10" id="KW-0813">Transport</keyword>
<keyword evidence="4 10" id="KW-0812">Transmembrane</keyword>
<keyword evidence="8 14" id="KW-0675">Receptor</keyword>
<evidence type="ECO:0000259" key="12">
    <source>
        <dbReference type="Pfam" id="PF00593"/>
    </source>
</evidence>
<dbReference type="PANTHER" id="PTHR30069:SF29">
    <property type="entry name" value="HEMOGLOBIN AND HEMOGLOBIN-HAPTOGLOBIN-BINDING PROTEIN 1-RELATED"/>
    <property type="match status" value="1"/>
</dbReference>
<evidence type="ECO:0000256" key="6">
    <source>
        <dbReference type="ARBA" id="ARBA00023077"/>
    </source>
</evidence>
<comment type="similarity">
    <text evidence="10 11">Belongs to the TonB-dependent receptor family.</text>
</comment>
<keyword evidence="7 10" id="KW-0472">Membrane</keyword>
<evidence type="ECO:0000256" key="8">
    <source>
        <dbReference type="ARBA" id="ARBA00023170"/>
    </source>
</evidence>
<gene>
    <name evidence="14" type="ORF">ACFOWM_02720</name>
</gene>
<dbReference type="Gene3D" id="2.40.170.20">
    <property type="entry name" value="TonB-dependent receptor, beta-barrel domain"/>
    <property type="match status" value="1"/>
</dbReference>
<dbReference type="InterPro" id="IPR012910">
    <property type="entry name" value="Plug_dom"/>
</dbReference>
<accession>A0ABV8QS51</accession>
<dbReference type="PROSITE" id="PS52016">
    <property type="entry name" value="TONB_DEPENDENT_REC_3"/>
    <property type="match status" value="1"/>
</dbReference>
<protein>
    <submittedName>
        <fullName evidence="14">TonB-dependent receptor</fullName>
    </submittedName>
</protein>
<dbReference type="Gene3D" id="2.170.130.10">
    <property type="entry name" value="TonB-dependent receptor, plug domain"/>
    <property type="match status" value="1"/>
</dbReference>
<dbReference type="InterPro" id="IPR039426">
    <property type="entry name" value="TonB-dep_rcpt-like"/>
</dbReference>
<proteinExistence type="inferred from homology"/>
<evidence type="ECO:0000259" key="13">
    <source>
        <dbReference type="Pfam" id="PF07715"/>
    </source>
</evidence>
<dbReference type="RefSeq" id="WP_379706755.1">
    <property type="nucleotide sequence ID" value="NZ_JBHSCZ010000001.1"/>
</dbReference>
<dbReference type="InterPro" id="IPR036942">
    <property type="entry name" value="Beta-barrel_TonB_sf"/>
</dbReference>
<evidence type="ECO:0000256" key="11">
    <source>
        <dbReference type="RuleBase" id="RU003357"/>
    </source>
</evidence>
<dbReference type="InterPro" id="IPR000531">
    <property type="entry name" value="Beta-barrel_TonB"/>
</dbReference>
<dbReference type="PANTHER" id="PTHR30069">
    <property type="entry name" value="TONB-DEPENDENT OUTER MEMBRANE RECEPTOR"/>
    <property type="match status" value="1"/>
</dbReference>
<dbReference type="InterPro" id="IPR037066">
    <property type="entry name" value="Plug_dom_sf"/>
</dbReference>
<evidence type="ECO:0000256" key="7">
    <source>
        <dbReference type="ARBA" id="ARBA00023136"/>
    </source>
</evidence>
<dbReference type="Proteomes" id="UP001595907">
    <property type="component" value="Unassembled WGS sequence"/>
</dbReference>
<evidence type="ECO:0000256" key="5">
    <source>
        <dbReference type="ARBA" id="ARBA00022729"/>
    </source>
</evidence>
<feature type="domain" description="TonB-dependent receptor-like beta-barrel" evidence="12">
    <location>
        <begin position="290"/>
        <end position="783"/>
    </location>
</feature>
<comment type="caution">
    <text evidence="14">The sequence shown here is derived from an EMBL/GenBank/DDBJ whole genome shotgun (WGS) entry which is preliminary data.</text>
</comment>
<name>A0ABV8QS51_9BACT</name>